<evidence type="ECO:0000259" key="7">
    <source>
        <dbReference type="Pfam" id="PF00324"/>
    </source>
</evidence>
<evidence type="ECO:0000256" key="1">
    <source>
        <dbReference type="ARBA" id="ARBA00004141"/>
    </source>
</evidence>
<organism evidence="8 9">
    <name type="scientific">Neoarthrinium moseri</name>
    <dbReference type="NCBI Taxonomy" id="1658444"/>
    <lineage>
        <taxon>Eukaryota</taxon>
        <taxon>Fungi</taxon>
        <taxon>Dikarya</taxon>
        <taxon>Ascomycota</taxon>
        <taxon>Pezizomycotina</taxon>
        <taxon>Sordariomycetes</taxon>
        <taxon>Xylariomycetidae</taxon>
        <taxon>Amphisphaeriales</taxon>
        <taxon>Apiosporaceae</taxon>
        <taxon>Neoarthrinium</taxon>
    </lineage>
</organism>
<evidence type="ECO:0000256" key="3">
    <source>
        <dbReference type="ARBA" id="ARBA00022989"/>
    </source>
</evidence>
<feature type="transmembrane region" description="Helical" evidence="6">
    <location>
        <begin position="433"/>
        <end position="456"/>
    </location>
</feature>
<dbReference type="Pfam" id="PF00324">
    <property type="entry name" value="AA_permease"/>
    <property type="match status" value="1"/>
</dbReference>
<keyword evidence="4 6" id="KW-0472">Membrane</keyword>
<keyword evidence="2 6" id="KW-0812">Transmembrane</keyword>
<dbReference type="GO" id="GO:0016020">
    <property type="term" value="C:membrane"/>
    <property type="evidence" value="ECO:0007669"/>
    <property type="project" value="UniProtKB-SubCell"/>
</dbReference>
<protein>
    <recommendedName>
        <fullName evidence="7">Amino acid permease/ SLC12A domain-containing protein</fullName>
    </recommendedName>
</protein>
<comment type="caution">
    <text evidence="8">The sequence shown here is derived from an EMBL/GenBank/DDBJ whole genome shotgun (WGS) entry which is preliminary data.</text>
</comment>
<feature type="compositionally biased region" description="Low complexity" evidence="5">
    <location>
        <begin position="9"/>
        <end position="21"/>
    </location>
</feature>
<proteinExistence type="predicted"/>
<feature type="transmembrane region" description="Helical" evidence="6">
    <location>
        <begin position="401"/>
        <end position="421"/>
    </location>
</feature>
<comment type="subcellular location">
    <subcellularLocation>
        <location evidence="1">Membrane</location>
        <topology evidence="1">Multi-pass membrane protein</topology>
    </subcellularLocation>
</comment>
<evidence type="ECO:0000256" key="2">
    <source>
        <dbReference type="ARBA" id="ARBA00022692"/>
    </source>
</evidence>
<keyword evidence="3 6" id="KW-1133">Transmembrane helix</keyword>
<name>A0A9P9WSZ5_9PEZI</name>
<feature type="transmembrane region" description="Helical" evidence="6">
    <location>
        <begin position="525"/>
        <end position="545"/>
    </location>
</feature>
<reference evidence="8" key="1">
    <citation type="submission" date="2021-03" db="EMBL/GenBank/DDBJ databases">
        <title>Revisited historic fungal species revealed as producer of novel bioactive compounds through whole genome sequencing and comparative genomics.</title>
        <authorList>
            <person name="Vignolle G.A."/>
            <person name="Hochenegger N."/>
            <person name="Mach R.L."/>
            <person name="Mach-Aigner A.R."/>
            <person name="Javad Rahimi M."/>
            <person name="Salim K.A."/>
            <person name="Chan C.M."/>
            <person name="Lim L.B.L."/>
            <person name="Cai F."/>
            <person name="Druzhinina I.S."/>
            <person name="U'Ren J.M."/>
            <person name="Derntl C."/>
        </authorList>
    </citation>
    <scope>NUCLEOTIDE SEQUENCE</scope>
    <source>
        <strain evidence="8">TUCIM 5799</strain>
    </source>
</reference>
<evidence type="ECO:0000313" key="8">
    <source>
        <dbReference type="EMBL" id="KAI1878574.1"/>
    </source>
</evidence>
<sequence length="684" mass="76148">MDSEKRVQASSATALAASAAKGPSSQLRPMLSERHVNMMSFSQCIGIGLFLQTGRVIYLVGPGLATICFVLAGTVMWSSAACLGEMAALFPVKGPIIEFPRRFLDESLGYAGGWMTWFSWIILVSAELVAITHIFQFRYPPELLAEAEYPDPTLEYHPRVSPAVLVFCFLIAMVLVNMLPVRQLGRLEYIFGLIKMIFIVTMIILNVILQVRLPTGKEPMWTYNSPYSFASTNMTLPNGYVVSGGGAQLGAVWDALSSCLFGLIGFETIAITAAENRDLRTEETVKIGTRKIALRIILLYALAAFTVGTNVPYTYPLLEDKNVIFFGYGHNCVWVISTVLNRLKGWPLFINDFIIFSAATAGANGLYNASRTLHALASIPDVWPDIRPIHSFRRRLERTSYGVPHAAVFVSAAFGMLGLLAVNENSEVVLGRMVRFCVTSLMITYGLLAASYLSFFRSIKAAAEGRDENIENKDAPEIRRLYDRDGPQYPYKSHGQYIRACYALFGCSVLILFNGWRTLVPPTGIQDFVACYIALVILALIVVLYQIKFWGWNPLGWQRRATNELQIPRPEIATSIPRRGELALVDTDNLFIKGNVKQFGRWIWRAVQDETRVAVDVDVDVRAAVSPWVLVRRTPATAAPRCTSLETQRQEVLLGHSIRLVLDSLHLQAVGDVVPARLQMRTEV</sequence>
<feature type="domain" description="Amino acid permease/ SLC12A" evidence="7">
    <location>
        <begin position="35"/>
        <end position="460"/>
    </location>
</feature>
<dbReference type="InterPro" id="IPR050524">
    <property type="entry name" value="APC_YAT"/>
</dbReference>
<feature type="transmembrane region" description="Helical" evidence="6">
    <location>
        <begin position="160"/>
        <end position="181"/>
    </location>
</feature>
<feature type="transmembrane region" description="Helical" evidence="6">
    <location>
        <begin position="111"/>
        <end position="135"/>
    </location>
</feature>
<gene>
    <name evidence="8" type="ORF">JX265_002751</name>
</gene>
<dbReference type="AlphaFoldDB" id="A0A9P9WSZ5"/>
<feature type="transmembrane region" description="Helical" evidence="6">
    <location>
        <begin position="64"/>
        <end position="90"/>
    </location>
</feature>
<dbReference type="Gene3D" id="1.20.1740.10">
    <property type="entry name" value="Amino acid/polyamine transporter I"/>
    <property type="match status" value="1"/>
</dbReference>
<dbReference type="PANTHER" id="PTHR43341:SF35">
    <property type="entry name" value="ACID TRANSPORTER, PUTATIVE-RELATED"/>
    <property type="match status" value="1"/>
</dbReference>
<accession>A0A9P9WSZ5</accession>
<dbReference type="Proteomes" id="UP000829685">
    <property type="component" value="Unassembled WGS sequence"/>
</dbReference>
<dbReference type="GO" id="GO:0015171">
    <property type="term" value="F:amino acid transmembrane transporter activity"/>
    <property type="evidence" value="ECO:0007669"/>
    <property type="project" value="TreeGrafter"/>
</dbReference>
<dbReference type="EMBL" id="JAFIMR010000005">
    <property type="protein sequence ID" value="KAI1878574.1"/>
    <property type="molecule type" value="Genomic_DNA"/>
</dbReference>
<dbReference type="PANTHER" id="PTHR43341">
    <property type="entry name" value="AMINO ACID PERMEASE"/>
    <property type="match status" value="1"/>
</dbReference>
<feature type="transmembrane region" description="Helical" evidence="6">
    <location>
        <begin position="193"/>
        <end position="213"/>
    </location>
</feature>
<keyword evidence="9" id="KW-1185">Reference proteome</keyword>
<evidence type="ECO:0000313" key="9">
    <source>
        <dbReference type="Proteomes" id="UP000829685"/>
    </source>
</evidence>
<dbReference type="InterPro" id="IPR004841">
    <property type="entry name" value="AA-permease/SLC12A_dom"/>
</dbReference>
<feature type="transmembrane region" description="Helical" evidence="6">
    <location>
        <begin position="500"/>
        <end position="519"/>
    </location>
</feature>
<feature type="region of interest" description="Disordered" evidence="5">
    <location>
        <begin position="1"/>
        <end position="21"/>
    </location>
</feature>
<feature type="transmembrane region" description="Helical" evidence="6">
    <location>
        <begin position="292"/>
        <end position="311"/>
    </location>
</feature>
<evidence type="ECO:0000256" key="4">
    <source>
        <dbReference type="ARBA" id="ARBA00023136"/>
    </source>
</evidence>
<evidence type="ECO:0000256" key="5">
    <source>
        <dbReference type="SAM" id="MobiDB-lite"/>
    </source>
</evidence>
<dbReference type="OrthoDB" id="3900342at2759"/>
<evidence type="ECO:0000256" key="6">
    <source>
        <dbReference type="SAM" id="Phobius"/>
    </source>
</evidence>